<reference evidence="3 4" key="1">
    <citation type="journal article" date="2016" name="Genome Biol. Evol.">
        <title>Gene Family Evolution Reflects Adaptation to Soil Environmental Stressors in the Genome of the Collembolan Orchesella cincta.</title>
        <authorList>
            <person name="Faddeeva-Vakhrusheva A."/>
            <person name="Derks M.F."/>
            <person name="Anvar S.Y."/>
            <person name="Agamennone V."/>
            <person name="Suring W."/>
            <person name="Smit S."/>
            <person name="van Straalen N.M."/>
            <person name="Roelofs D."/>
        </authorList>
    </citation>
    <scope>NUCLEOTIDE SEQUENCE [LARGE SCALE GENOMIC DNA]</scope>
    <source>
        <tissue evidence="3">Mixed pool</tissue>
    </source>
</reference>
<feature type="coiled-coil region" evidence="1">
    <location>
        <begin position="28"/>
        <end position="55"/>
    </location>
</feature>
<protein>
    <submittedName>
        <fullName evidence="3">Uncharacterized protein</fullName>
    </submittedName>
</protein>
<keyword evidence="1" id="KW-0175">Coiled coil</keyword>
<comment type="caution">
    <text evidence="3">The sequence shown here is derived from an EMBL/GenBank/DDBJ whole genome shotgun (WGS) entry which is preliminary data.</text>
</comment>
<dbReference type="EMBL" id="LJIJ01000040">
    <property type="protein sequence ID" value="ODN04603.1"/>
    <property type="molecule type" value="Genomic_DNA"/>
</dbReference>
<organism evidence="3 4">
    <name type="scientific">Orchesella cincta</name>
    <name type="common">Springtail</name>
    <name type="synonym">Podura cincta</name>
    <dbReference type="NCBI Taxonomy" id="48709"/>
    <lineage>
        <taxon>Eukaryota</taxon>
        <taxon>Metazoa</taxon>
        <taxon>Ecdysozoa</taxon>
        <taxon>Arthropoda</taxon>
        <taxon>Hexapoda</taxon>
        <taxon>Collembola</taxon>
        <taxon>Entomobryomorpha</taxon>
        <taxon>Entomobryoidea</taxon>
        <taxon>Orchesellidae</taxon>
        <taxon>Orchesellinae</taxon>
        <taxon>Orchesella</taxon>
    </lineage>
</organism>
<gene>
    <name evidence="3" type="ORF">Ocin01_02101</name>
</gene>
<proteinExistence type="predicted"/>
<evidence type="ECO:0000313" key="3">
    <source>
        <dbReference type="EMBL" id="ODN04603.1"/>
    </source>
</evidence>
<evidence type="ECO:0000256" key="2">
    <source>
        <dbReference type="SAM" id="MobiDB-lite"/>
    </source>
</evidence>
<dbReference type="AlphaFoldDB" id="A0A1D2NH64"/>
<feature type="region of interest" description="Disordered" evidence="2">
    <location>
        <begin position="56"/>
        <end position="82"/>
    </location>
</feature>
<sequence>MSSTENLTVSLFEEEAETPVRVITGITRKELSQRIKELINKVDMLNDKMDNILESIRRRRERSRSPSPLPGFRAKENYLYGD</sequence>
<dbReference type="Proteomes" id="UP000094527">
    <property type="component" value="Unassembled WGS sequence"/>
</dbReference>
<keyword evidence="4" id="KW-1185">Reference proteome</keyword>
<evidence type="ECO:0000256" key="1">
    <source>
        <dbReference type="SAM" id="Coils"/>
    </source>
</evidence>
<name>A0A1D2NH64_ORCCI</name>
<evidence type="ECO:0000313" key="4">
    <source>
        <dbReference type="Proteomes" id="UP000094527"/>
    </source>
</evidence>
<accession>A0A1D2NH64</accession>